<protein>
    <submittedName>
        <fullName evidence="1">Spore coat protein</fullName>
    </submittedName>
</protein>
<proteinExistence type="predicted"/>
<evidence type="ECO:0000313" key="2">
    <source>
        <dbReference type="Proteomes" id="UP000284219"/>
    </source>
</evidence>
<evidence type="ECO:0000313" key="1">
    <source>
        <dbReference type="EMBL" id="RKD24307.1"/>
    </source>
</evidence>
<dbReference type="EMBL" id="MCHY01000008">
    <property type="protein sequence ID" value="RKD24307.1"/>
    <property type="molecule type" value="Genomic_DNA"/>
</dbReference>
<dbReference type="InterPro" id="IPR018901">
    <property type="entry name" value="Spore_coat_CotE"/>
</dbReference>
<gene>
    <name evidence="1" type="ORF">BEP19_07870</name>
</gene>
<dbReference type="OrthoDB" id="2374983at2"/>
<reference evidence="1 2" key="1">
    <citation type="submission" date="2016-08" db="EMBL/GenBank/DDBJ databases">
        <title>Novel Firmicute Genomes.</title>
        <authorList>
            <person name="Poppleton D.I."/>
            <person name="Gribaldo S."/>
        </authorList>
    </citation>
    <scope>NUCLEOTIDE SEQUENCE [LARGE SCALE GENOMIC DNA]</scope>
    <source>
        <strain evidence="1 2">RAOx-1</strain>
    </source>
</reference>
<keyword evidence="1" id="KW-0946">Virion</keyword>
<dbReference type="AlphaFoldDB" id="A0A419SK02"/>
<comment type="caution">
    <text evidence="1">The sequence shown here is derived from an EMBL/GenBank/DDBJ whole genome shotgun (WGS) entry which is preliminary data.</text>
</comment>
<keyword evidence="2" id="KW-1185">Reference proteome</keyword>
<accession>A0A419SK02</accession>
<sequence>MPSTDKEMQCREIITRAVCGKGRKFSGRSHTITPKQPPSEVLGCWIINHKYEADKVGDVIEVTGSYDVQIWVSYNDNTDTAVIKETVTFVESVPLSFYDDNCRGKLEVYAQATQQPNCLEAKLVGDGRVVVKVETEYAVEVVGETKLCVVICDSCDDDEKDFDFGGLDDVEEFDELEFDEDFIDDLD</sequence>
<keyword evidence="1" id="KW-0167">Capsid protein</keyword>
<dbReference type="RefSeq" id="WP_120189600.1">
    <property type="nucleotide sequence ID" value="NZ_MCHY01000008.1"/>
</dbReference>
<dbReference type="Proteomes" id="UP000284219">
    <property type="component" value="Unassembled WGS sequence"/>
</dbReference>
<dbReference type="Pfam" id="PF10628">
    <property type="entry name" value="CotE"/>
    <property type="match status" value="1"/>
</dbReference>
<organism evidence="1 2">
    <name type="scientific">Ammoniphilus oxalaticus</name>
    <dbReference type="NCBI Taxonomy" id="66863"/>
    <lineage>
        <taxon>Bacteria</taxon>
        <taxon>Bacillati</taxon>
        <taxon>Bacillota</taxon>
        <taxon>Bacilli</taxon>
        <taxon>Bacillales</taxon>
        <taxon>Paenibacillaceae</taxon>
        <taxon>Aneurinibacillus group</taxon>
        <taxon>Ammoniphilus</taxon>
    </lineage>
</organism>
<name>A0A419SK02_9BACL</name>